<dbReference type="EMBL" id="CALTRL010000673">
    <property type="protein sequence ID" value="CAH7669230.1"/>
    <property type="molecule type" value="Genomic_DNA"/>
</dbReference>
<name>A0AAV0ANU7_PHAPC</name>
<accession>A0AAV0ANU7</accession>
<reference evidence="1" key="1">
    <citation type="submission" date="2022-06" db="EMBL/GenBank/DDBJ databases">
        <authorList>
            <consortium name="SYNGENTA / RWTH Aachen University"/>
        </authorList>
    </citation>
    <scope>NUCLEOTIDE SEQUENCE</scope>
</reference>
<sequence>MTVLVDEQRSDLWSEVSRESVSGWSSCELDYDLSRWEPEELAGLLTGHREINEEAQKNQLLWIEVMEK</sequence>
<evidence type="ECO:0000313" key="2">
    <source>
        <dbReference type="Proteomes" id="UP001153365"/>
    </source>
</evidence>
<proteinExistence type="predicted"/>
<protein>
    <submittedName>
        <fullName evidence="1">Uncharacterized protein</fullName>
    </submittedName>
</protein>
<evidence type="ECO:0000313" key="1">
    <source>
        <dbReference type="EMBL" id="CAH7669230.1"/>
    </source>
</evidence>
<dbReference type="AlphaFoldDB" id="A0AAV0ANU7"/>
<keyword evidence="2" id="KW-1185">Reference proteome</keyword>
<organism evidence="1 2">
    <name type="scientific">Phakopsora pachyrhizi</name>
    <name type="common">Asian soybean rust disease fungus</name>
    <dbReference type="NCBI Taxonomy" id="170000"/>
    <lineage>
        <taxon>Eukaryota</taxon>
        <taxon>Fungi</taxon>
        <taxon>Dikarya</taxon>
        <taxon>Basidiomycota</taxon>
        <taxon>Pucciniomycotina</taxon>
        <taxon>Pucciniomycetes</taxon>
        <taxon>Pucciniales</taxon>
        <taxon>Phakopsoraceae</taxon>
        <taxon>Phakopsora</taxon>
    </lineage>
</organism>
<dbReference type="Proteomes" id="UP001153365">
    <property type="component" value="Unassembled WGS sequence"/>
</dbReference>
<comment type="caution">
    <text evidence="1">The sequence shown here is derived from an EMBL/GenBank/DDBJ whole genome shotgun (WGS) entry which is preliminary data.</text>
</comment>
<gene>
    <name evidence="1" type="ORF">PPACK8108_LOCUS3817</name>
</gene>